<dbReference type="OrthoDB" id="277931at2759"/>
<dbReference type="GO" id="GO:0016020">
    <property type="term" value="C:membrane"/>
    <property type="evidence" value="ECO:0007669"/>
    <property type="project" value="UniProtKB-SubCell"/>
</dbReference>
<dbReference type="InterPro" id="IPR029058">
    <property type="entry name" value="AB_hydrolase_fold"/>
</dbReference>
<keyword evidence="3 7" id="KW-0812">Transmembrane</keyword>
<dbReference type="Pfam" id="PF05277">
    <property type="entry name" value="DUF726"/>
    <property type="match status" value="1"/>
</dbReference>
<evidence type="ECO:0000256" key="2">
    <source>
        <dbReference type="ARBA" id="ARBA00009824"/>
    </source>
</evidence>
<dbReference type="STRING" id="436010.A0A166BF70"/>
<name>A0A166BF70_9AGAM</name>
<organism evidence="8 9">
    <name type="scientific">Athelia psychrophila</name>
    <dbReference type="NCBI Taxonomy" id="1759441"/>
    <lineage>
        <taxon>Eukaryota</taxon>
        <taxon>Fungi</taxon>
        <taxon>Dikarya</taxon>
        <taxon>Basidiomycota</taxon>
        <taxon>Agaricomycotina</taxon>
        <taxon>Agaricomycetes</taxon>
        <taxon>Agaricomycetidae</taxon>
        <taxon>Atheliales</taxon>
        <taxon>Atheliaceae</taxon>
        <taxon>Athelia</taxon>
    </lineage>
</organism>
<dbReference type="InterPro" id="IPR007941">
    <property type="entry name" value="DUF726"/>
</dbReference>
<comment type="similarity">
    <text evidence="2">Belongs to the TMCO4 family.</text>
</comment>
<feature type="region of interest" description="Disordered" evidence="6">
    <location>
        <begin position="544"/>
        <end position="571"/>
    </location>
</feature>
<evidence type="ECO:0000256" key="7">
    <source>
        <dbReference type="SAM" id="Phobius"/>
    </source>
</evidence>
<evidence type="ECO:0000256" key="5">
    <source>
        <dbReference type="ARBA" id="ARBA00023136"/>
    </source>
</evidence>
<accession>A0A166BF70</accession>
<keyword evidence="4 7" id="KW-1133">Transmembrane helix</keyword>
<sequence>MPSSDLTKLTPPLLNESERRAFFQHFFRRLAAFRNASDLYAETESVLSSDSEEELHRTRDAYKQEVGAWAQELLNHAWVACQLEAVDKGNCPTLDPYAETSTAHLPAMPLKEDVSKLLNTILFLHVTTAKQYSARTRAFLWSIGTLDEHTIVATLKNPEEAVKEAEKKTQRTKENHAERGKVLRWAGVGLGAVAGGLLVGVTGGLAAPLVGAGVTSILGFLGVGGSAVGLLASGLAGSSVVCGALFGAYGARSSANMVSRYTKEVEDLAIVPVHTNKEQETMAVRLCVSGWLDDRKDVVAPWAVFEGDDSNALQWEVQALENLANALSALVKTQAMQWVQVQIIKQTVLAALMSALSPVAWLKVGKIIDNPWMQAKQLAIKTGAVLGELLASRVFGNRPVTLCGYSLGSLVIFEALKHLTTLAPSQTAHLIQDVFLFGSPVPSDETTWSAVRRAVCGRLVNGYAKQDYILAVLSRASDANWGVAGLQAVQVQGVQNVECDVGGHKKWRGLIGRCLRDCGVPGVNSKTVDSQLADVAVRLEEELEASAGEAQELEEKGTGHGVKENGTDTAK</sequence>
<dbReference type="AlphaFoldDB" id="A0A166BF70"/>
<keyword evidence="9" id="KW-1185">Reference proteome</keyword>
<reference evidence="8 9" key="1">
    <citation type="journal article" date="2016" name="Mol. Biol. Evol.">
        <title>Comparative Genomics of Early-Diverging Mushroom-Forming Fungi Provides Insights into the Origins of Lignocellulose Decay Capabilities.</title>
        <authorList>
            <person name="Nagy L.G."/>
            <person name="Riley R."/>
            <person name="Tritt A."/>
            <person name="Adam C."/>
            <person name="Daum C."/>
            <person name="Floudas D."/>
            <person name="Sun H."/>
            <person name="Yadav J.S."/>
            <person name="Pangilinan J."/>
            <person name="Larsson K.H."/>
            <person name="Matsuura K."/>
            <person name="Barry K."/>
            <person name="Labutti K."/>
            <person name="Kuo R."/>
            <person name="Ohm R.A."/>
            <person name="Bhattacharya S.S."/>
            <person name="Shirouzu T."/>
            <person name="Yoshinaga Y."/>
            <person name="Martin F.M."/>
            <person name="Grigoriev I.V."/>
            <person name="Hibbett D.S."/>
        </authorList>
    </citation>
    <scope>NUCLEOTIDE SEQUENCE [LARGE SCALE GENOMIC DNA]</scope>
    <source>
        <strain evidence="8 9">CBS 109695</strain>
    </source>
</reference>
<dbReference type="SUPFAM" id="SSF53474">
    <property type="entry name" value="alpha/beta-Hydrolases"/>
    <property type="match status" value="1"/>
</dbReference>
<evidence type="ECO:0000256" key="4">
    <source>
        <dbReference type="ARBA" id="ARBA00022989"/>
    </source>
</evidence>
<feature type="transmembrane region" description="Helical" evidence="7">
    <location>
        <begin position="182"/>
        <end position="207"/>
    </location>
</feature>
<dbReference type="PANTHER" id="PTHR17920:SF22">
    <property type="entry name" value="DUF726 DOMAIN PROTEIN (AFU_ORTHOLOGUE AFUA_2G12860)"/>
    <property type="match status" value="1"/>
</dbReference>
<evidence type="ECO:0000313" key="9">
    <source>
        <dbReference type="Proteomes" id="UP000076532"/>
    </source>
</evidence>
<evidence type="ECO:0000256" key="1">
    <source>
        <dbReference type="ARBA" id="ARBA00004141"/>
    </source>
</evidence>
<keyword evidence="5 7" id="KW-0472">Membrane</keyword>
<evidence type="ECO:0000313" key="8">
    <source>
        <dbReference type="EMBL" id="KZP12586.1"/>
    </source>
</evidence>
<feature type="transmembrane region" description="Helical" evidence="7">
    <location>
        <begin position="227"/>
        <end position="251"/>
    </location>
</feature>
<protein>
    <submittedName>
        <fullName evidence="8">DUF726-domain-containing protein</fullName>
    </submittedName>
</protein>
<evidence type="ECO:0000256" key="3">
    <source>
        <dbReference type="ARBA" id="ARBA00022692"/>
    </source>
</evidence>
<comment type="subcellular location">
    <subcellularLocation>
        <location evidence="1">Membrane</location>
        <topology evidence="1">Multi-pass membrane protein</topology>
    </subcellularLocation>
</comment>
<evidence type="ECO:0000256" key="6">
    <source>
        <dbReference type="SAM" id="MobiDB-lite"/>
    </source>
</evidence>
<dbReference type="EMBL" id="KV417645">
    <property type="protein sequence ID" value="KZP12586.1"/>
    <property type="molecule type" value="Genomic_DNA"/>
</dbReference>
<gene>
    <name evidence="8" type="ORF">FIBSPDRAFT_836075</name>
</gene>
<feature type="compositionally biased region" description="Basic and acidic residues" evidence="6">
    <location>
        <begin position="553"/>
        <end position="571"/>
    </location>
</feature>
<proteinExistence type="inferred from homology"/>
<dbReference type="Gene3D" id="3.40.50.1820">
    <property type="entry name" value="alpha/beta hydrolase"/>
    <property type="match status" value="1"/>
</dbReference>
<dbReference type="PANTHER" id="PTHR17920">
    <property type="entry name" value="TRANSMEMBRANE AND COILED-COIL DOMAIN-CONTAINING PROTEIN 4 TMCO4"/>
    <property type="match status" value="1"/>
</dbReference>
<dbReference type="Proteomes" id="UP000076532">
    <property type="component" value="Unassembled WGS sequence"/>
</dbReference>